<feature type="domain" description="Outer membrane protein beta-barrel" evidence="5">
    <location>
        <begin position="300"/>
        <end position="705"/>
    </location>
</feature>
<dbReference type="PANTHER" id="PTHR40980">
    <property type="entry name" value="PLUG DOMAIN-CONTAINING PROTEIN"/>
    <property type="match status" value="1"/>
</dbReference>
<evidence type="ECO:0000256" key="2">
    <source>
        <dbReference type="ARBA" id="ARBA00023136"/>
    </source>
</evidence>
<sequence length="737" mass="83891">MRRQAFMNKRIILAASLFLSVQVAFAQESKKENSKEKQIEEVTITKTKKAVEQKADRTIFDFSEQASLNSGSSLEGIKKLPGMVVTDIAGMMYQGKPLDVYMDGRPLNISTNDLTAFLEGMPASAIERVEVVTQPGAEFPATSGGAILNIITSKSAKNYLTATYSGGYRFSDYDKFRNRFNNSIVLNSRNKIFGWQLSAGQTYGESFSSNQMDDLSRGFGDKYSRGYFAKAALTFDLGKDRLLLNYDYYNANNDSYNNSDGTSMIESPIGSGNNVVANYLNIGKSKTKSDRNEITATYQKRFDDKNQKLDIKANYSSFKSTFDQTGQNSFFTPSGTQIFGADMDNASDQNYYNLRVDYSQPIKLLDESKISFGGLYEKTDFTTDFLGIKNLDYQRQTAATYAELNTKIKKFSFIAGLRAEDYDISGKSLNLRKNQWDDLTPFKKFELFPNASMQYDFAKSLYFNLNYNRKISLPSTGQLNPNNTTFQNPNVSISGNPNVQPTIYNNFEAKISAFDYAFISYNVSSVKDQVMMYVERDGYSISQTNVNIHSLTQHSFNVGLPVPFMIFSKPFSEIMKFNFNPDKINFLYLYAGYQFQDIKEITDKKGMWFFNVAGQFILPYNIKFAPNFSYSTKGNYYFFQSTQPIMNRVDLNFSKKFNKDRITVSLFANDIFNSSRMNFKTVNTATPIYLQNRWDSRNFGFSINYKIPTKNKLAKVDQNLLNQDTPKEDNGGLMNQK</sequence>
<dbReference type="SUPFAM" id="SSF56935">
    <property type="entry name" value="Porins"/>
    <property type="match status" value="1"/>
</dbReference>
<dbReference type="InterPro" id="IPR041700">
    <property type="entry name" value="OMP_b-brl_3"/>
</dbReference>
<name>A0A1T5EGS4_9FLAO</name>
<evidence type="ECO:0000256" key="1">
    <source>
        <dbReference type="ARBA" id="ARBA00004442"/>
    </source>
</evidence>
<accession>A0A1T5EGS4</accession>
<evidence type="ECO:0000256" key="4">
    <source>
        <dbReference type="SAM" id="SignalP"/>
    </source>
</evidence>
<dbReference type="AlphaFoldDB" id="A0A1T5EGS4"/>
<keyword evidence="3" id="KW-0998">Cell outer membrane</keyword>
<organism evidence="6 7">
    <name type="scientific">Soonwooa buanensis</name>
    <dbReference type="NCBI Taxonomy" id="619805"/>
    <lineage>
        <taxon>Bacteria</taxon>
        <taxon>Pseudomonadati</taxon>
        <taxon>Bacteroidota</taxon>
        <taxon>Flavobacteriia</taxon>
        <taxon>Flavobacteriales</taxon>
        <taxon>Weeksellaceae</taxon>
        <taxon>Chryseobacterium group</taxon>
        <taxon>Soonwooa</taxon>
    </lineage>
</organism>
<comment type="subcellular location">
    <subcellularLocation>
        <location evidence="1">Cell outer membrane</location>
    </subcellularLocation>
</comment>
<dbReference type="Gene3D" id="2.40.170.20">
    <property type="entry name" value="TonB-dependent receptor, beta-barrel domain"/>
    <property type="match status" value="1"/>
</dbReference>
<dbReference type="GO" id="GO:0009279">
    <property type="term" value="C:cell outer membrane"/>
    <property type="evidence" value="ECO:0007669"/>
    <property type="project" value="UniProtKB-SubCell"/>
</dbReference>
<evidence type="ECO:0000259" key="5">
    <source>
        <dbReference type="Pfam" id="PF14905"/>
    </source>
</evidence>
<evidence type="ECO:0000313" key="6">
    <source>
        <dbReference type="EMBL" id="SKB82965.1"/>
    </source>
</evidence>
<reference evidence="6 7" key="1">
    <citation type="submission" date="2017-02" db="EMBL/GenBank/DDBJ databases">
        <authorList>
            <person name="Peterson S.W."/>
        </authorList>
    </citation>
    <scope>NUCLEOTIDE SEQUENCE [LARGE SCALE GENOMIC DNA]</scope>
    <source>
        <strain evidence="6 7">DSM 22323</strain>
    </source>
</reference>
<evidence type="ECO:0000256" key="3">
    <source>
        <dbReference type="ARBA" id="ARBA00023237"/>
    </source>
</evidence>
<dbReference type="Gene3D" id="2.170.130.10">
    <property type="entry name" value="TonB-dependent receptor, plug domain"/>
    <property type="match status" value="1"/>
</dbReference>
<dbReference type="EMBL" id="FUYZ01000003">
    <property type="protein sequence ID" value="SKB82965.1"/>
    <property type="molecule type" value="Genomic_DNA"/>
</dbReference>
<dbReference type="PANTHER" id="PTHR40980:SF4">
    <property type="entry name" value="TONB-DEPENDENT RECEPTOR-LIKE BETA-BARREL DOMAIN-CONTAINING PROTEIN"/>
    <property type="match status" value="1"/>
</dbReference>
<evidence type="ECO:0000313" key="7">
    <source>
        <dbReference type="Proteomes" id="UP000191112"/>
    </source>
</evidence>
<proteinExistence type="predicted"/>
<dbReference type="InterPro" id="IPR036942">
    <property type="entry name" value="Beta-barrel_TonB_sf"/>
</dbReference>
<dbReference type="Pfam" id="PF14905">
    <property type="entry name" value="OMP_b-brl_3"/>
    <property type="match status" value="1"/>
</dbReference>
<keyword evidence="2" id="KW-0472">Membrane</keyword>
<dbReference type="STRING" id="619805.SAMN05660477_01391"/>
<dbReference type="Proteomes" id="UP000191112">
    <property type="component" value="Unassembled WGS sequence"/>
</dbReference>
<keyword evidence="6" id="KW-0675">Receptor</keyword>
<feature type="chain" id="PRO_5013295741" evidence="4">
    <location>
        <begin position="27"/>
        <end position="737"/>
    </location>
</feature>
<dbReference type="InterPro" id="IPR037066">
    <property type="entry name" value="Plug_dom_sf"/>
</dbReference>
<keyword evidence="4" id="KW-0732">Signal</keyword>
<keyword evidence="7" id="KW-1185">Reference proteome</keyword>
<gene>
    <name evidence="6" type="ORF">SAMN05660477_01391</name>
</gene>
<feature type="signal peptide" evidence="4">
    <location>
        <begin position="1"/>
        <end position="26"/>
    </location>
</feature>
<protein>
    <submittedName>
        <fullName evidence="6">Outer membrane receptor proteins, mostly Fe transport</fullName>
    </submittedName>
</protein>